<dbReference type="Gene3D" id="3.10.20.90">
    <property type="entry name" value="Phosphatidylinositol 3-kinase Catalytic Subunit, Chain A, domain 1"/>
    <property type="match status" value="1"/>
</dbReference>
<feature type="compositionally biased region" description="Low complexity" evidence="2">
    <location>
        <begin position="375"/>
        <end position="389"/>
    </location>
</feature>
<evidence type="ECO:0000259" key="3">
    <source>
        <dbReference type="PROSITE" id="PS50105"/>
    </source>
</evidence>
<feature type="region of interest" description="Disordered" evidence="2">
    <location>
        <begin position="553"/>
        <end position="588"/>
    </location>
</feature>
<feature type="coiled-coil region" evidence="1">
    <location>
        <begin position="1155"/>
        <end position="1246"/>
    </location>
</feature>
<feature type="compositionally biased region" description="Low complexity" evidence="2">
    <location>
        <begin position="809"/>
        <end position="821"/>
    </location>
</feature>
<dbReference type="RefSeq" id="XP_022093195.1">
    <property type="nucleotide sequence ID" value="XM_022237503.1"/>
</dbReference>
<feature type="compositionally biased region" description="Low complexity" evidence="2">
    <location>
        <begin position="869"/>
        <end position="879"/>
    </location>
</feature>
<feature type="region of interest" description="Disordered" evidence="2">
    <location>
        <begin position="854"/>
        <end position="895"/>
    </location>
</feature>
<dbReference type="InterPro" id="IPR036034">
    <property type="entry name" value="PDZ_sf"/>
</dbReference>
<dbReference type="Gene3D" id="1.10.150.50">
    <property type="entry name" value="Transcription Factor, Ets-1"/>
    <property type="match status" value="2"/>
</dbReference>
<dbReference type="SUPFAM" id="SSF50156">
    <property type="entry name" value="PDZ domain-like"/>
    <property type="match status" value="1"/>
</dbReference>
<dbReference type="KEGG" id="aplc:110980634"/>
<dbReference type="OrthoDB" id="449487at2759"/>
<evidence type="ECO:0000256" key="2">
    <source>
        <dbReference type="SAM" id="MobiDB-lite"/>
    </source>
</evidence>
<feature type="compositionally biased region" description="Polar residues" evidence="2">
    <location>
        <begin position="397"/>
        <end position="408"/>
    </location>
</feature>
<reference evidence="6" key="1">
    <citation type="submission" date="2025-08" db="UniProtKB">
        <authorList>
            <consortium name="RefSeq"/>
        </authorList>
    </citation>
    <scope>IDENTIFICATION</scope>
</reference>
<feature type="region of interest" description="Disordered" evidence="2">
    <location>
        <begin position="789"/>
        <end position="821"/>
    </location>
</feature>
<keyword evidence="5" id="KW-1185">Reference proteome</keyword>
<dbReference type="SUPFAM" id="SSF47769">
    <property type="entry name" value="SAM/Pointed domain"/>
    <property type="match status" value="2"/>
</dbReference>
<dbReference type="PANTHER" id="PTHR12573">
    <property type="entry name" value="AT09986P-RELATED"/>
    <property type="match status" value="1"/>
</dbReference>
<dbReference type="PANTHER" id="PTHR12573:SF4">
    <property type="entry name" value="AT09986P-RELATED"/>
    <property type="match status" value="1"/>
</dbReference>
<feature type="compositionally biased region" description="Acidic residues" evidence="2">
    <location>
        <begin position="302"/>
        <end position="312"/>
    </location>
</feature>
<feature type="region of interest" description="Disordered" evidence="2">
    <location>
        <begin position="271"/>
        <end position="437"/>
    </location>
</feature>
<proteinExistence type="predicted"/>
<feature type="compositionally biased region" description="Pro residues" evidence="2">
    <location>
        <begin position="11"/>
        <end position="23"/>
    </location>
</feature>
<gene>
    <name evidence="6" type="primary">LOC110980634</name>
</gene>
<keyword evidence="1" id="KW-0175">Coiled coil</keyword>
<name>A0A8B7YL77_ACAPL</name>
<dbReference type="CDD" id="cd09487">
    <property type="entry name" value="SAM_superfamily"/>
    <property type="match status" value="2"/>
</dbReference>
<feature type="compositionally biased region" description="Basic and acidic residues" evidence="2">
    <location>
        <begin position="935"/>
        <end position="949"/>
    </location>
</feature>
<dbReference type="Proteomes" id="UP000694845">
    <property type="component" value="Unplaced"/>
</dbReference>
<accession>A0A8B7YL77</accession>
<dbReference type="SUPFAM" id="SSF54236">
    <property type="entry name" value="Ubiquitin-like"/>
    <property type="match status" value="2"/>
</dbReference>
<feature type="compositionally biased region" description="Polar residues" evidence="2">
    <location>
        <begin position="77"/>
        <end position="122"/>
    </location>
</feature>
<feature type="compositionally biased region" description="Basic residues" evidence="2">
    <location>
        <begin position="33"/>
        <end position="46"/>
    </location>
</feature>
<feature type="domain" description="Ras-associating" evidence="4">
    <location>
        <begin position="599"/>
        <end position="696"/>
    </location>
</feature>
<feature type="compositionally biased region" description="Basic and acidic residues" evidence="2">
    <location>
        <begin position="886"/>
        <end position="895"/>
    </location>
</feature>
<feature type="compositionally biased region" description="Low complexity" evidence="2">
    <location>
        <begin position="555"/>
        <end position="571"/>
    </location>
</feature>
<feature type="region of interest" description="Disordered" evidence="2">
    <location>
        <begin position="1"/>
        <end position="162"/>
    </location>
</feature>
<dbReference type="InterPro" id="IPR013761">
    <property type="entry name" value="SAM/pointed_sf"/>
</dbReference>
<dbReference type="Gene3D" id="2.30.42.10">
    <property type="match status" value="1"/>
</dbReference>
<sequence length="1365" mass="151468">MFSRKKKKAQAPPPSDALPPTSTPPLNNATLLKGKKTSKKDKKKKKESFTSDGSPSVTPKKRGFRFGKKSKAPASPYNDSSSVANDSVGDSSSLYQSGDNADLNTTRHSNATSYSSSLNQSSRHGDLRSPSFGSPMSPSDSVTTGSASGSYQEEQNHTSRGYEERDLEFWDEADVLQWLGDQGLDYFVELFDGCEIDGEYLLDVTEDDLIELEVDEPSLRKSLLNAVQGVRQKQAHSNVPTLDQQLSALGQTTDRLGGKTAKKLNDLSKATTVATSDVKDSPRNLSPQPKLVLKKPPPASDSESDFDFDSDDLGNPLDDLLDNSGKKRVSDDDEESSPRGPVEKSGAPRGSGKKAGISESVVAKTDSQRSKDQIDGAPPDNPSAASDSPHSQGKPPNESSTPAGTTDASEMPASPTRTVFPKSRSNNVHSPRRRSESIVTTWSQKDVLVWLQEAQLTHLKNHFIEHRVTGTQLFNIDMQLLDSMGITSDDDRELLLAKLYELSNPAANVPEKDLISTLSNTSGYEHRKYMAAMKVLQSSDSEEVQILPPETLAVPDSFSSSSRTPSTASDAGKGEEKKKKGGLSKLKGVISPKRRESRDYNLVQVWTDILRSGDTTVSMRLTETENVQDLIKLCLDQLDTVEDWRLYCILDAAGSLTDHKDKGFERVMEDGECPVVVQQDWPERQPRHFELRQRPAQGGSVKVVLRLDDEKPKGKLLAISLSTPAKEVVPLGLKKFGLTYSDPKKYCLLEVDKAGDLHDVDDDSLPLQSDSHAFVLCEAASKDSQLALYDDREETEDKVKVQRNDSQTSKASSKVSFSGVSLGSSAGSDDLLAWLRIDNKKLSKLEEEMATIEESLGPAKGSSKGANRTSTQDTSSSKPPTSPQPADERAEKNAKEKDVIIAKLHQENKTLQEKAKQLPVVQKALIQLQQTYKQNETDSKQRLKEKRESLTTGSGESLPKAITDIQGRLHHIGEEINNKKLNILKIQQQQKQFQARGLNSSIQQAELEYRVALEESSMLTLHQQQAQLLAQLELSLADHQANMEKRKASEQSQPLFSSLQAGQDYSLYTLHQSRGKQSWDFTLGANQNGRGAVVQRCSEDSQMRVGDRVLELNRENVTNSPIAEILQSLGSKSQARLVLMRESDDADRGPDLEEMERLHEHLEAVEGDNNRQMEEINRLKGFESQARQATQLQVMVQKLQSQLSDSEKRAEKLEEQLVAKDKEQILRQLQDDKHQLQMEVIRLNENVCQLENALDEKTSELSQVCQERDSVIEELLNKADENKTSSSHHLINEALEEGLPLWEALKSASKPEILEVLREELEEAGRQKEYLDQLYTLMLERAPSLLADLEENFDASELSDNEEFC</sequence>
<feature type="region of interest" description="Disordered" evidence="2">
    <location>
        <begin position="933"/>
        <end position="959"/>
    </location>
</feature>
<feature type="domain" description="SAM" evidence="3">
    <location>
        <begin position="442"/>
        <end position="505"/>
    </location>
</feature>
<dbReference type="InterPro" id="IPR001660">
    <property type="entry name" value="SAM"/>
</dbReference>
<feature type="compositionally biased region" description="Basic residues" evidence="2">
    <location>
        <begin position="59"/>
        <end position="71"/>
    </location>
</feature>
<dbReference type="InterPro" id="IPR000159">
    <property type="entry name" value="RA_dom"/>
</dbReference>
<dbReference type="PROSITE" id="PS50105">
    <property type="entry name" value="SAM_DOMAIN"/>
    <property type="match status" value="2"/>
</dbReference>
<feature type="compositionally biased region" description="Polar residues" evidence="2">
    <location>
        <begin position="131"/>
        <end position="153"/>
    </location>
</feature>
<dbReference type="PROSITE" id="PS50200">
    <property type="entry name" value="RA"/>
    <property type="match status" value="1"/>
</dbReference>
<evidence type="ECO:0000256" key="1">
    <source>
        <dbReference type="SAM" id="Coils"/>
    </source>
</evidence>
<dbReference type="SMART" id="SM00314">
    <property type="entry name" value="RA"/>
    <property type="match status" value="2"/>
</dbReference>
<protein>
    <submittedName>
        <fullName evidence="6">Uncharacterized protein LOC110980634 isoform X1</fullName>
    </submittedName>
</protein>
<dbReference type="GO" id="GO:0007165">
    <property type="term" value="P:signal transduction"/>
    <property type="evidence" value="ECO:0007669"/>
    <property type="project" value="InterPro"/>
</dbReference>
<dbReference type="GeneID" id="110980634"/>
<dbReference type="Pfam" id="PF00788">
    <property type="entry name" value="RA"/>
    <property type="match status" value="1"/>
</dbReference>
<evidence type="ECO:0000313" key="6">
    <source>
        <dbReference type="RefSeq" id="XP_022093195.1"/>
    </source>
</evidence>
<feature type="domain" description="SAM" evidence="3">
    <location>
        <begin position="170"/>
        <end position="233"/>
    </location>
</feature>
<dbReference type="CDD" id="cd17043">
    <property type="entry name" value="RA"/>
    <property type="match status" value="1"/>
</dbReference>
<dbReference type="Pfam" id="PF07647">
    <property type="entry name" value="SAM_2"/>
    <property type="match status" value="2"/>
</dbReference>
<organism evidence="5 6">
    <name type="scientific">Acanthaster planci</name>
    <name type="common">Crown-of-thorns starfish</name>
    <dbReference type="NCBI Taxonomy" id="133434"/>
    <lineage>
        <taxon>Eukaryota</taxon>
        <taxon>Metazoa</taxon>
        <taxon>Echinodermata</taxon>
        <taxon>Eleutherozoa</taxon>
        <taxon>Asterozoa</taxon>
        <taxon>Asteroidea</taxon>
        <taxon>Valvatacea</taxon>
        <taxon>Valvatida</taxon>
        <taxon>Acanthasteridae</taxon>
        <taxon>Acanthaster</taxon>
    </lineage>
</organism>
<feature type="coiled-coil region" evidence="1">
    <location>
        <begin position="995"/>
        <end position="1049"/>
    </location>
</feature>
<dbReference type="SMART" id="SM00454">
    <property type="entry name" value="SAM"/>
    <property type="match status" value="2"/>
</dbReference>
<evidence type="ECO:0000259" key="4">
    <source>
        <dbReference type="PROSITE" id="PS50200"/>
    </source>
</evidence>
<dbReference type="InterPro" id="IPR029071">
    <property type="entry name" value="Ubiquitin-like_domsf"/>
</dbReference>
<evidence type="ECO:0000313" key="5">
    <source>
        <dbReference type="Proteomes" id="UP000694845"/>
    </source>
</evidence>